<protein>
    <submittedName>
        <fullName evidence="2">Uncharacterized protein</fullName>
    </submittedName>
</protein>
<sequence length="37" mass="4046">EDNQAANEKDIQEGETNLRKGADEIKGRAEQSGGKKM</sequence>
<evidence type="ECO:0000313" key="2">
    <source>
        <dbReference type="EMBL" id="GFD22654.1"/>
    </source>
</evidence>
<name>A0A699US56_TANCI</name>
<dbReference type="AlphaFoldDB" id="A0A699US56"/>
<feature type="compositionally biased region" description="Basic and acidic residues" evidence="1">
    <location>
        <begin position="7"/>
        <end position="29"/>
    </location>
</feature>
<evidence type="ECO:0000256" key="1">
    <source>
        <dbReference type="SAM" id="MobiDB-lite"/>
    </source>
</evidence>
<feature type="region of interest" description="Disordered" evidence="1">
    <location>
        <begin position="1"/>
        <end position="37"/>
    </location>
</feature>
<accession>A0A699US56</accession>
<reference evidence="2" key="1">
    <citation type="journal article" date="2019" name="Sci. Rep.">
        <title>Draft genome of Tanacetum cinerariifolium, the natural source of mosquito coil.</title>
        <authorList>
            <person name="Yamashiro T."/>
            <person name="Shiraishi A."/>
            <person name="Satake H."/>
            <person name="Nakayama K."/>
        </authorList>
    </citation>
    <scope>NUCLEOTIDE SEQUENCE</scope>
</reference>
<comment type="caution">
    <text evidence="2">The sequence shown here is derived from an EMBL/GenBank/DDBJ whole genome shotgun (WGS) entry which is preliminary data.</text>
</comment>
<dbReference type="EMBL" id="BKCJ011338881">
    <property type="protein sequence ID" value="GFD22654.1"/>
    <property type="molecule type" value="Genomic_DNA"/>
</dbReference>
<organism evidence="2">
    <name type="scientific">Tanacetum cinerariifolium</name>
    <name type="common">Dalmatian daisy</name>
    <name type="synonym">Chrysanthemum cinerariifolium</name>
    <dbReference type="NCBI Taxonomy" id="118510"/>
    <lineage>
        <taxon>Eukaryota</taxon>
        <taxon>Viridiplantae</taxon>
        <taxon>Streptophyta</taxon>
        <taxon>Embryophyta</taxon>
        <taxon>Tracheophyta</taxon>
        <taxon>Spermatophyta</taxon>
        <taxon>Magnoliopsida</taxon>
        <taxon>eudicotyledons</taxon>
        <taxon>Gunneridae</taxon>
        <taxon>Pentapetalae</taxon>
        <taxon>asterids</taxon>
        <taxon>campanulids</taxon>
        <taxon>Asterales</taxon>
        <taxon>Asteraceae</taxon>
        <taxon>Asteroideae</taxon>
        <taxon>Anthemideae</taxon>
        <taxon>Anthemidinae</taxon>
        <taxon>Tanacetum</taxon>
    </lineage>
</organism>
<gene>
    <name evidence="2" type="ORF">Tci_894623</name>
</gene>
<proteinExistence type="predicted"/>
<feature type="non-terminal residue" evidence="2">
    <location>
        <position position="1"/>
    </location>
</feature>